<evidence type="ECO:0000313" key="1">
    <source>
        <dbReference type="EMBL" id="GBP93875.1"/>
    </source>
</evidence>
<comment type="caution">
    <text evidence="1">The sequence shown here is derived from an EMBL/GenBank/DDBJ whole genome shotgun (WGS) entry which is preliminary data.</text>
</comment>
<gene>
    <name evidence="1" type="ORF">EVAR_92806_1</name>
</gene>
<dbReference type="InterPro" id="IPR036188">
    <property type="entry name" value="FAD/NAD-bd_sf"/>
</dbReference>
<protein>
    <submittedName>
        <fullName evidence="1">Uncharacterized protein</fullName>
    </submittedName>
</protein>
<dbReference type="Gene3D" id="3.50.50.60">
    <property type="entry name" value="FAD/NAD(P)-binding domain"/>
    <property type="match status" value="1"/>
</dbReference>
<proteinExistence type="predicted"/>
<dbReference type="Gene3D" id="3.90.660.10">
    <property type="match status" value="1"/>
</dbReference>
<dbReference type="AlphaFoldDB" id="A0A4C2A4G9"/>
<name>A0A4C2A4G9_EUMVA</name>
<evidence type="ECO:0000313" key="2">
    <source>
        <dbReference type="Proteomes" id="UP000299102"/>
    </source>
</evidence>
<reference evidence="1 2" key="1">
    <citation type="journal article" date="2019" name="Commun. Biol.">
        <title>The bagworm genome reveals a unique fibroin gene that provides high tensile strength.</title>
        <authorList>
            <person name="Kono N."/>
            <person name="Nakamura H."/>
            <person name="Ohtoshi R."/>
            <person name="Tomita M."/>
            <person name="Numata K."/>
            <person name="Arakawa K."/>
        </authorList>
    </citation>
    <scope>NUCLEOTIDE SEQUENCE [LARGE SCALE GENOMIC DNA]</scope>
</reference>
<dbReference type="EMBL" id="BGZK01002430">
    <property type="protein sequence ID" value="GBP93875.1"/>
    <property type="molecule type" value="Genomic_DNA"/>
</dbReference>
<accession>A0A4C2A4G9</accession>
<organism evidence="1 2">
    <name type="scientific">Eumeta variegata</name>
    <name type="common">Bagworm moth</name>
    <name type="synonym">Eumeta japonica</name>
    <dbReference type="NCBI Taxonomy" id="151549"/>
    <lineage>
        <taxon>Eukaryota</taxon>
        <taxon>Metazoa</taxon>
        <taxon>Ecdysozoa</taxon>
        <taxon>Arthropoda</taxon>
        <taxon>Hexapoda</taxon>
        <taxon>Insecta</taxon>
        <taxon>Pterygota</taxon>
        <taxon>Neoptera</taxon>
        <taxon>Endopterygota</taxon>
        <taxon>Lepidoptera</taxon>
        <taxon>Glossata</taxon>
        <taxon>Ditrysia</taxon>
        <taxon>Tineoidea</taxon>
        <taxon>Psychidae</taxon>
        <taxon>Oiketicinae</taxon>
        <taxon>Eumeta</taxon>
    </lineage>
</organism>
<sequence length="108" mass="12373">MWCSRSHINDSSRRVKCTGLEAANRVGGRIKNRAEAGRIHGEHPSLVYDLAVQNNVPIRKQYLDMSIHRSDGTEVNKNTSEELINYCFHLMESPPKDHKPLGKYITRK</sequence>
<keyword evidence="2" id="KW-1185">Reference proteome</keyword>
<dbReference type="Proteomes" id="UP000299102">
    <property type="component" value="Unassembled WGS sequence"/>
</dbReference>
<dbReference type="OrthoDB" id="5046242at2759"/>